<dbReference type="PANTHER" id="PTHR46594:SF4">
    <property type="entry name" value="P-TYPE CATION-TRANSPORTING ATPASE"/>
    <property type="match status" value="1"/>
</dbReference>
<evidence type="ECO:0000256" key="6">
    <source>
        <dbReference type="ARBA" id="ARBA00022989"/>
    </source>
</evidence>
<dbReference type="InterPro" id="IPR027256">
    <property type="entry name" value="P-typ_ATPase_IB"/>
</dbReference>
<dbReference type="NCBIfam" id="TIGR01512">
    <property type="entry name" value="ATPase-IB2_Cd"/>
    <property type="match status" value="1"/>
</dbReference>
<feature type="domain" description="HMA" evidence="10">
    <location>
        <begin position="39"/>
        <end position="111"/>
    </location>
</feature>
<dbReference type="GO" id="GO:0016887">
    <property type="term" value="F:ATP hydrolysis activity"/>
    <property type="evidence" value="ECO:0007669"/>
    <property type="project" value="InterPro"/>
</dbReference>
<keyword evidence="12" id="KW-1185">Reference proteome</keyword>
<feature type="transmembrane region" description="Helical" evidence="8">
    <location>
        <begin position="220"/>
        <end position="238"/>
    </location>
</feature>
<evidence type="ECO:0000256" key="8">
    <source>
        <dbReference type="RuleBase" id="RU362081"/>
    </source>
</evidence>
<evidence type="ECO:0000256" key="1">
    <source>
        <dbReference type="ARBA" id="ARBA00004370"/>
    </source>
</evidence>
<dbReference type="InterPro" id="IPR001757">
    <property type="entry name" value="P_typ_ATPase"/>
</dbReference>
<dbReference type="PROSITE" id="PS01047">
    <property type="entry name" value="HMA_1"/>
    <property type="match status" value="1"/>
</dbReference>
<protein>
    <submittedName>
        <fullName evidence="11">Metal-translocating P-type ATPase</fullName>
    </submittedName>
</protein>
<dbReference type="EMBL" id="ABIA03000004">
    <property type="protein sequence ID" value="EDQ32438.1"/>
    <property type="molecule type" value="Genomic_DNA"/>
</dbReference>
<evidence type="ECO:0000256" key="5">
    <source>
        <dbReference type="ARBA" id="ARBA00022967"/>
    </source>
</evidence>
<dbReference type="PRINTS" id="PR00119">
    <property type="entry name" value="CATATPASE"/>
</dbReference>
<evidence type="ECO:0000256" key="4">
    <source>
        <dbReference type="ARBA" id="ARBA00022723"/>
    </source>
</evidence>
<feature type="transmembrane region" description="Helical" evidence="8">
    <location>
        <begin position="407"/>
        <end position="431"/>
    </location>
</feature>
<feature type="transmembrane region" description="Helical" evidence="8">
    <location>
        <begin position="159"/>
        <end position="180"/>
    </location>
</feature>
<dbReference type="GO" id="GO:0015662">
    <property type="term" value="F:P-type ion transporter activity"/>
    <property type="evidence" value="ECO:0007669"/>
    <property type="project" value="UniProtKB-ARBA"/>
</dbReference>
<dbReference type="NCBIfam" id="TIGR01525">
    <property type="entry name" value="ATPase-IB_hvy"/>
    <property type="match status" value="1"/>
</dbReference>
<reference evidence="11 12" key="1">
    <citation type="submission" date="2007-10" db="EMBL/GenBank/DDBJ databases">
        <authorList>
            <person name="Wagner-Dobler I."/>
            <person name="Ferriera S."/>
            <person name="Johnson J."/>
            <person name="Kravitz S."/>
            <person name="Beeson K."/>
            <person name="Sutton G."/>
            <person name="Rogers Y.-H."/>
            <person name="Friedman R."/>
            <person name="Frazier M."/>
            <person name="Venter J.C."/>
        </authorList>
    </citation>
    <scope>NUCLEOTIDE SEQUENCE [LARGE SCALE GENOMIC DNA]</scope>
    <source>
        <strain evidence="11 12">DFL-43</strain>
    </source>
</reference>
<dbReference type="Pfam" id="PF00122">
    <property type="entry name" value="E1-E2_ATPase"/>
    <property type="match status" value="1"/>
</dbReference>
<evidence type="ECO:0000256" key="2">
    <source>
        <dbReference type="ARBA" id="ARBA00006024"/>
    </source>
</evidence>
<dbReference type="NCBIfam" id="TIGR01511">
    <property type="entry name" value="ATPase-IB1_Cu"/>
    <property type="match status" value="1"/>
</dbReference>
<dbReference type="GO" id="GO:0019829">
    <property type="term" value="F:ATPase-coupled monoatomic cation transmembrane transporter activity"/>
    <property type="evidence" value="ECO:0007669"/>
    <property type="project" value="InterPro"/>
</dbReference>
<dbReference type="InterPro" id="IPR036412">
    <property type="entry name" value="HAD-like_sf"/>
</dbReference>
<dbReference type="InterPro" id="IPR008250">
    <property type="entry name" value="ATPase_P-typ_transduc_dom_A_sf"/>
</dbReference>
<dbReference type="Pfam" id="PF00403">
    <property type="entry name" value="HMA"/>
    <property type="match status" value="1"/>
</dbReference>
<dbReference type="GO" id="GO:0005524">
    <property type="term" value="F:ATP binding"/>
    <property type="evidence" value="ECO:0007669"/>
    <property type="project" value="UniProtKB-UniRule"/>
</dbReference>
<dbReference type="OrthoDB" id="391538at2"/>
<evidence type="ECO:0000256" key="3">
    <source>
        <dbReference type="ARBA" id="ARBA00022692"/>
    </source>
</evidence>
<evidence type="ECO:0000259" key="10">
    <source>
        <dbReference type="PROSITE" id="PS50846"/>
    </source>
</evidence>
<dbReference type="PROSITE" id="PS50846">
    <property type="entry name" value="HMA_2"/>
    <property type="match status" value="1"/>
</dbReference>
<dbReference type="AlphaFoldDB" id="A9DB34"/>
<feature type="transmembrane region" description="Helical" evidence="8">
    <location>
        <begin position="701"/>
        <end position="718"/>
    </location>
</feature>
<dbReference type="InterPro" id="IPR006121">
    <property type="entry name" value="HMA_dom"/>
</dbReference>
<dbReference type="SUPFAM" id="SSF56784">
    <property type="entry name" value="HAD-like"/>
    <property type="match status" value="1"/>
</dbReference>
<keyword evidence="8" id="KW-0067">ATP-binding</keyword>
<dbReference type="Proteomes" id="UP000004291">
    <property type="component" value="Chromosome"/>
</dbReference>
<dbReference type="CDD" id="cd00371">
    <property type="entry name" value="HMA"/>
    <property type="match status" value="1"/>
</dbReference>
<dbReference type="PROSITE" id="PS00154">
    <property type="entry name" value="ATPASE_E1_E2"/>
    <property type="match status" value="1"/>
</dbReference>
<dbReference type="STRING" id="411684.HPDFL43_11581"/>
<feature type="transmembrane region" description="Helical" evidence="8">
    <location>
        <begin position="192"/>
        <end position="208"/>
    </location>
</feature>
<evidence type="ECO:0000256" key="7">
    <source>
        <dbReference type="ARBA" id="ARBA00023136"/>
    </source>
</evidence>
<feature type="region of interest" description="Disordered" evidence="9">
    <location>
        <begin position="760"/>
        <end position="779"/>
    </location>
</feature>
<comment type="similarity">
    <text evidence="2 8">Belongs to the cation transport ATPase (P-type) (TC 3.A.3) family. Type IB subfamily.</text>
</comment>
<evidence type="ECO:0000256" key="9">
    <source>
        <dbReference type="SAM" id="MobiDB-lite"/>
    </source>
</evidence>
<dbReference type="Gene3D" id="2.70.150.10">
    <property type="entry name" value="Calcium-transporting ATPase, cytoplasmic transduction domain A"/>
    <property type="match status" value="1"/>
</dbReference>
<reference evidence="11 12" key="2">
    <citation type="submission" date="2012-06" db="EMBL/GenBank/DDBJ databases">
        <authorList>
            <person name="Fiebig A."/>
        </authorList>
    </citation>
    <scope>NUCLEOTIDE SEQUENCE [LARGE SCALE GENOMIC DNA]</scope>
    <source>
        <strain evidence="11 12">DFL-43</strain>
    </source>
</reference>
<dbReference type="NCBIfam" id="TIGR01494">
    <property type="entry name" value="ATPase_P-type"/>
    <property type="match status" value="1"/>
</dbReference>
<keyword evidence="7 8" id="KW-0472">Membrane</keyword>
<dbReference type="InterPro" id="IPR023298">
    <property type="entry name" value="ATPase_P-typ_TM_dom_sf"/>
</dbReference>
<dbReference type="GO" id="GO:0046872">
    <property type="term" value="F:metal ion binding"/>
    <property type="evidence" value="ECO:0007669"/>
    <property type="project" value="UniProtKB-KW"/>
</dbReference>
<dbReference type="Pfam" id="PF00702">
    <property type="entry name" value="Hydrolase"/>
    <property type="match status" value="1"/>
</dbReference>
<dbReference type="InterPro" id="IPR017969">
    <property type="entry name" value="Heavy-metal-associated_CS"/>
</dbReference>
<name>A9DB34_HOEPD</name>
<dbReference type="GO" id="GO:0005886">
    <property type="term" value="C:plasma membrane"/>
    <property type="evidence" value="ECO:0007669"/>
    <property type="project" value="UniProtKB-SubCell"/>
</dbReference>
<dbReference type="PANTHER" id="PTHR46594">
    <property type="entry name" value="P-TYPE CATION-TRANSPORTING ATPASE"/>
    <property type="match status" value="1"/>
</dbReference>
<dbReference type="Gene3D" id="3.40.1110.10">
    <property type="entry name" value="Calcium-transporting ATPase, cytoplasmic domain N"/>
    <property type="match status" value="1"/>
</dbReference>
<dbReference type="Gene3D" id="3.30.70.100">
    <property type="match status" value="1"/>
</dbReference>
<keyword evidence="8" id="KW-1003">Cell membrane</keyword>
<dbReference type="SUPFAM" id="SSF55008">
    <property type="entry name" value="HMA, heavy metal-associated domain"/>
    <property type="match status" value="1"/>
</dbReference>
<dbReference type="InterPro" id="IPR023214">
    <property type="entry name" value="HAD_sf"/>
</dbReference>
<keyword evidence="6 8" id="KW-1133">Transmembrane helix</keyword>
<feature type="transmembrane region" description="Helical" evidence="8">
    <location>
        <begin position="724"/>
        <end position="742"/>
    </location>
</feature>
<accession>A9DB34</accession>
<organism evidence="11 12">
    <name type="scientific">Hoeflea phototrophica (strain DSM 17068 / NCIMB 14078 / DFL-43)</name>
    <dbReference type="NCBI Taxonomy" id="411684"/>
    <lineage>
        <taxon>Bacteria</taxon>
        <taxon>Pseudomonadati</taxon>
        <taxon>Pseudomonadota</taxon>
        <taxon>Alphaproteobacteria</taxon>
        <taxon>Hyphomicrobiales</taxon>
        <taxon>Rhizobiaceae</taxon>
        <taxon>Hoeflea</taxon>
    </lineage>
</organism>
<dbReference type="CDD" id="cd02092">
    <property type="entry name" value="P-type_ATPase_FixI-like"/>
    <property type="match status" value="1"/>
</dbReference>
<proteinExistence type="inferred from homology"/>
<dbReference type="eggNOG" id="COG2217">
    <property type="taxonomic scope" value="Bacteria"/>
</dbReference>
<dbReference type="RefSeq" id="WP_007198087.1">
    <property type="nucleotide sequence ID" value="NZ_CM002917.1"/>
</dbReference>
<feature type="transmembrane region" description="Helical" evidence="8">
    <location>
        <begin position="376"/>
        <end position="395"/>
    </location>
</feature>
<keyword evidence="5" id="KW-1278">Translocase</keyword>
<keyword evidence="8" id="KW-0547">Nucleotide-binding</keyword>
<keyword evidence="3 8" id="KW-0812">Transmembrane</keyword>
<dbReference type="InterPro" id="IPR036163">
    <property type="entry name" value="HMA_dom_sf"/>
</dbReference>
<dbReference type="Gene3D" id="3.40.50.1000">
    <property type="entry name" value="HAD superfamily/HAD-like"/>
    <property type="match status" value="1"/>
</dbReference>
<dbReference type="InterPro" id="IPR018303">
    <property type="entry name" value="ATPase_P-typ_P_site"/>
</dbReference>
<dbReference type="InterPro" id="IPR059000">
    <property type="entry name" value="ATPase_P-type_domA"/>
</dbReference>
<evidence type="ECO:0000313" key="11">
    <source>
        <dbReference type="EMBL" id="EDQ32438.1"/>
    </source>
</evidence>
<gene>
    <name evidence="11" type="ORF">HPDFL43_11581</name>
</gene>
<dbReference type="InterPro" id="IPR023299">
    <property type="entry name" value="ATPase_P-typ_cyto_dom_N"/>
</dbReference>
<feature type="transmembrane region" description="Helical" evidence="8">
    <location>
        <begin position="127"/>
        <end position="147"/>
    </location>
</feature>
<comment type="caution">
    <text evidence="11">The sequence shown here is derived from an EMBL/GenBank/DDBJ whole genome shotgun (WGS) entry which is preliminary data.</text>
</comment>
<keyword evidence="4 8" id="KW-0479">Metal-binding</keyword>
<dbReference type="GO" id="GO:0030001">
    <property type="term" value="P:metal ion transport"/>
    <property type="evidence" value="ECO:0007669"/>
    <property type="project" value="UniProtKB-ARBA"/>
</dbReference>
<sequence>MSCCAAGTESAAELEALKSDGPSAEEMWLSSRALGNGMRQVDLIVPGVHCGACIALLEKELPKTSGVDHARVNLSTRRVSVVFEDPKGGGEAEAVLSALGERFTALGYPAHLPGGADEAGDPAFRELLKALAVAGFASMNVMLLSVSVWSGAEAATRDLFHWISAMIAAPALAYSGRIFFRSAWGALKHGRANMDVPITLGVLLAYAISLHETITHGEHAYFDASVTLLFFLLAGRTLDHMMRERARSAVRNLVRLSPRGAMVIRPDGSREYLALDEIEPGMHLAIAPGDRIPVDGRVISGRSDMDFAVVNGESAPQLVEAGSLTPAGTLNLTGGLVLEATRSASNSFLAEMVSMMEAAESGRAGYRRLADRASSIYAPVVHLLALGTFVGWMVVSGDWRVAMMTSVAVLIITCPCALGLAVPVVQVVAAGRLFENGIMVKDGSAMERLAETDRVVFDKTGTLTQGRPQLINAAAVNENHLALAARIASASRHPLSQTLAAHDAPDTELPDFSITETPGEGIAASTPDGDVYRLGRAGFALDGDGDLPDQAEAASQVILSKNGRFLDVFLFSDQLRRGATQAVARLSALGIDAEILSGDREAPVSALARDLGVEDFVAGVRPRGKVDRVKALAAAGGKPLMVGDGLNDAPALSAAHVSMAPASAADVGRMAADFVFLHDSLEAVPLAIEVSRKAGQLIRQNFALAILYNCIAVPAAVLGHATPLIAALAMSSSSVIVVLNSLRLRRKARVEAFARPDEGRSSADASRLAGQHSGLGASV</sequence>
<dbReference type="HOGENOM" id="CLU_001771_0_3_5"/>
<dbReference type="SUPFAM" id="SSF81653">
    <property type="entry name" value="Calcium ATPase, transduction domain A"/>
    <property type="match status" value="1"/>
</dbReference>
<comment type="subcellular location">
    <subcellularLocation>
        <location evidence="8">Cell membrane</location>
    </subcellularLocation>
    <subcellularLocation>
        <location evidence="1">Membrane</location>
    </subcellularLocation>
</comment>
<evidence type="ECO:0000313" key="12">
    <source>
        <dbReference type="Proteomes" id="UP000004291"/>
    </source>
</evidence>
<dbReference type="SUPFAM" id="SSF81665">
    <property type="entry name" value="Calcium ATPase, transmembrane domain M"/>
    <property type="match status" value="1"/>
</dbReference>